<dbReference type="SMART" id="SM00825">
    <property type="entry name" value="PKS_KS"/>
    <property type="match status" value="1"/>
</dbReference>
<dbReference type="OrthoDB" id="9808669at2"/>
<proteinExistence type="inferred from homology"/>
<dbReference type="PANTHER" id="PTHR11712">
    <property type="entry name" value="POLYKETIDE SYNTHASE-RELATED"/>
    <property type="match status" value="1"/>
</dbReference>
<dbReference type="EMBL" id="BJZO01000073">
    <property type="protein sequence ID" value="GEO82354.1"/>
    <property type="molecule type" value="Genomic_DNA"/>
</dbReference>
<dbReference type="NCBIfam" id="NF005589">
    <property type="entry name" value="PRK07314.1"/>
    <property type="match status" value="1"/>
</dbReference>
<evidence type="ECO:0000256" key="13">
    <source>
        <dbReference type="RuleBase" id="RU003694"/>
    </source>
</evidence>
<dbReference type="Gene3D" id="3.40.47.10">
    <property type="match status" value="1"/>
</dbReference>
<keyword evidence="9" id="KW-0472">Membrane</keyword>
<dbReference type="InterPro" id="IPR014031">
    <property type="entry name" value="Ketoacyl_synth_C"/>
</dbReference>
<dbReference type="Pfam" id="PF00109">
    <property type="entry name" value="ketoacyl-synt"/>
    <property type="match status" value="1"/>
</dbReference>
<reference evidence="15 16" key="1">
    <citation type="submission" date="2019-07" db="EMBL/GenBank/DDBJ databases">
        <title>Whole genome shotgun sequence of Rhodospirillum oryzae NBRC 107573.</title>
        <authorList>
            <person name="Hosoyama A."/>
            <person name="Uohara A."/>
            <person name="Ohji S."/>
            <person name="Ichikawa N."/>
        </authorList>
    </citation>
    <scope>NUCLEOTIDE SEQUENCE [LARGE SCALE GENOMIC DNA]</scope>
    <source>
        <strain evidence="15 16">NBRC 107573</strain>
    </source>
</reference>
<evidence type="ECO:0000256" key="10">
    <source>
        <dbReference type="ARBA" id="ARBA00037576"/>
    </source>
</evidence>
<dbReference type="AlphaFoldDB" id="A0A512HA64"/>
<dbReference type="PROSITE" id="PS00606">
    <property type="entry name" value="KS3_1"/>
    <property type="match status" value="1"/>
</dbReference>
<organism evidence="15 16">
    <name type="scientific">Pararhodospirillum oryzae</name>
    <dbReference type="NCBI Taxonomy" id="478448"/>
    <lineage>
        <taxon>Bacteria</taxon>
        <taxon>Pseudomonadati</taxon>
        <taxon>Pseudomonadota</taxon>
        <taxon>Alphaproteobacteria</taxon>
        <taxon>Rhodospirillales</taxon>
        <taxon>Rhodospirillaceae</taxon>
        <taxon>Pararhodospirillum</taxon>
    </lineage>
</organism>
<dbReference type="SUPFAM" id="SSF53901">
    <property type="entry name" value="Thiolase-like"/>
    <property type="match status" value="2"/>
</dbReference>
<evidence type="ECO:0000256" key="6">
    <source>
        <dbReference type="ARBA" id="ARBA00022679"/>
    </source>
</evidence>
<protein>
    <recommendedName>
        <fullName evidence="11">Nodulation protein E</fullName>
    </recommendedName>
    <alternativeName>
        <fullName evidence="12">Host-specificity of nodulation protein B</fullName>
    </alternativeName>
</protein>
<comment type="function">
    <text evidence="10">Proposed to synthesize NOD factor fatty acyl chain. Involved in the synthesis of a highly unsaturated fatty acid moiety, which forms part of a lipo-oligosaccharide that is responsible for host specificity.</text>
</comment>
<keyword evidence="6 13" id="KW-0808">Transferase</keyword>
<dbReference type="GO" id="GO:0006633">
    <property type="term" value="P:fatty acid biosynthetic process"/>
    <property type="evidence" value="ECO:0007669"/>
    <property type="project" value="InterPro"/>
</dbReference>
<keyword evidence="5" id="KW-0997">Cell inner membrane</keyword>
<dbReference type="InterPro" id="IPR018201">
    <property type="entry name" value="Ketoacyl_synth_AS"/>
</dbReference>
<comment type="caution">
    <text evidence="15">The sequence shown here is derived from an EMBL/GenBank/DDBJ whole genome shotgun (WGS) entry which is preliminary data.</text>
</comment>
<evidence type="ECO:0000313" key="15">
    <source>
        <dbReference type="EMBL" id="GEO82354.1"/>
    </source>
</evidence>
<accession>A0A512HA64</accession>
<dbReference type="GO" id="GO:0005886">
    <property type="term" value="C:plasma membrane"/>
    <property type="evidence" value="ECO:0007669"/>
    <property type="project" value="UniProtKB-SubCell"/>
</dbReference>
<dbReference type="GO" id="GO:0004315">
    <property type="term" value="F:3-oxoacyl-[acyl-carrier-protein] synthase activity"/>
    <property type="evidence" value="ECO:0007669"/>
    <property type="project" value="InterPro"/>
</dbReference>
<evidence type="ECO:0000259" key="14">
    <source>
        <dbReference type="PROSITE" id="PS52004"/>
    </source>
</evidence>
<evidence type="ECO:0000256" key="1">
    <source>
        <dbReference type="ARBA" id="ARBA00004533"/>
    </source>
</evidence>
<dbReference type="Proteomes" id="UP000321567">
    <property type="component" value="Unassembled WGS sequence"/>
</dbReference>
<evidence type="ECO:0000256" key="9">
    <source>
        <dbReference type="ARBA" id="ARBA00023136"/>
    </source>
</evidence>
<keyword evidence="16" id="KW-1185">Reference proteome</keyword>
<evidence type="ECO:0000256" key="5">
    <source>
        <dbReference type="ARBA" id="ARBA00022519"/>
    </source>
</evidence>
<dbReference type="InterPro" id="IPR020841">
    <property type="entry name" value="PKS_Beta-ketoAc_synthase_dom"/>
</dbReference>
<keyword evidence="4" id="KW-1003">Cell membrane</keyword>
<evidence type="ECO:0000256" key="12">
    <source>
        <dbReference type="ARBA" id="ARBA00041756"/>
    </source>
</evidence>
<evidence type="ECO:0000256" key="3">
    <source>
        <dbReference type="ARBA" id="ARBA00022458"/>
    </source>
</evidence>
<dbReference type="PANTHER" id="PTHR11712:SF352">
    <property type="entry name" value="3-OXOACYL-[ACYL-CARRIER-PROTEIN] SYNTHASE"/>
    <property type="match status" value="1"/>
</dbReference>
<keyword evidence="7" id="KW-0812">Transmembrane</keyword>
<dbReference type="CDD" id="cd00834">
    <property type="entry name" value="KAS_I_II"/>
    <property type="match status" value="1"/>
</dbReference>
<evidence type="ECO:0000256" key="4">
    <source>
        <dbReference type="ARBA" id="ARBA00022475"/>
    </source>
</evidence>
<sequence>MRRVVVTGMGVVSAIGTGVDQYREAIAGAKGGIGPIETISTERLTVRTAAEVKGFDPAAHFTQTELTALDRFSQFALVAAREAMASSGLTMDETLAPRAACIVGSGAGGQLTIEEGFRRLYEEGKHRVPPLTVPRYMSSAAVSQVSMALGLKGPSFGVSSACATATHAIGLGFQMVRGGLADVAVVGGAEAPLSMGCIKSWEALRVVSKDTCRPFCKDRTGMVLGEGAGIFVLETLDAARRRGAPILAEVIGFGMSADAGDLLSPSPEGAARAVRAALDDAAIAPEVVTYVNAHGTGTAANDGAETKAIHQVFGAHAPTLMVSSTKSFHGHALGASGAIELVATVMAVHDGLVAPTLNFTTPDPECDLDYVPNDPRHEQVDVALSNSFAFGGLNAVLAVRRFAG</sequence>
<dbReference type="Pfam" id="PF02801">
    <property type="entry name" value="Ketoacyl-synt_C"/>
    <property type="match status" value="1"/>
</dbReference>
<evidence type="ECO:0000256" key="8">
    <source>
        <dbReference type="ARBA" id="ARBA00022989"/>
    </source>
</evidence>
<dbReference type="InterPro" id="IPR014030">
    <property type="entry name" value="Ketoacyl_synth_N"/>
</dbReference>
<evidence type="ECO:0000256" key="2">
    <source>
        <dbReference type="ARBA" id="ARBA00008467"/>
    </source>
</evidence>
<evidence type="ECO:0000256" key="11">
    <source>
        <dbReference type="ARBA" id="ARBA00039445"/>
    </source>
</evidence>
<name>A0A512HA64_9PROT</name>
<dbReference type="PROSITE" id="PS52004">
    <property type="entry name" value="KS3_2"/>
    <property type="match status" value="1"/>
</dbReference>
<keyword evidence="8" id="KW-1133">Transmembrane helix</keyword>
<evidence type="ECO:0000313" key="16">
    <source>
        <dbReference type="Proteomes" id="UP000321567"/>
    </source>
</evidence>
<comment type="subcellular location">
    <subcellularLocation>
        <location evidence="1">Cell inner membrane</location>
    </subcellularLocation>
</comment>
<dbReference type="RefSeq" id="WP_147164372.1">
    <property type="nucleotide sequence ID" value="NZ_BJZO01000073.1"/>
</dbReference>
<evidence type="ECO:0000256" key="7">
    <source>
        <dbReference type="ARBA" id="ARBA00022692"/>
    </source>
</evidence>
<gene>
    <name evidence="15" type="ORF">ROR02_24850</name>
</gene>
<dbReference type="InterPro" id="IPR000794">
    <property type="entry name" value="Beta-ketoacyl_synthase"/>
</dbReference>
<comment type="similarity">
    <text evidence="2 13">Belongs to the thiolase-like superfamily. Beta-ketoacyl-ACP synthases family.</text>
</comment>
<feature type="domain" description="Ketosynthase family 3 (KS3)" evidence="14">
    <location>
        <begin position="1"/>
        <end position="401"/>
    </location>
</feature>
<keyword evidence="3" id="KW-0536">Nodulation</keyword>
<dbReference type="InterPro" id="IPR016039">
    <property type="entry name" value="Thiolase-like"/>
</dbReference>